<name>A0A6M3KJA4_9ZZZZ</name>
<dbReference type="EMBL" id="MT142479">
    <property type="protein sequence ID" value="QJA82106.1"/>
    <property type="molecule type" value="Genomic_DNA"/>
</dbReference>
<organism evidence="3">
    <name type="scientific">viral metagenome</name>
    <dbReference type="NCBI Taxonomy" id="1070528"/>
    <lineage>
        <taxon>unclassified sequences</taxon>
        <taxon>metagenomes</taxon>
        <taxon>organismal metagenomes</taxon>
    </lineage>
</organism>
<reference evidence="3" key="1">
    <citation type="submission" date="2020-03" db="EMBL/GenBank/DDBJ databases">
        <title>The deep terrestrial virosphere.</title>
        <authorList>
            <person name="Holmfeldt K."/>
            <person name="Nilsson E."/>
            <person name="Simone D."/>
            <person name="Lopez-Fernandez M."/>
            <person name="Wu X."/>
            <person name="de Brujin I."/>
            <person name="Lundin D."/>
            <person name="Andersson A."/>
            <person name="Bertilsson S."/>
            <person name="Dopson M."/>
        </authorList>
    </citation>
    <scope>NUCLEOTIDE SEQUENCE</scope>
    <source>
        <strain evidence="3">MM415A00444</strain>
        <strain evidence="2">MM415B00464</strain>
    </source>
</reference>
<dbReference type="EMBL" id="MT141527">
    <property type="protein sequence ID" value="QJA64836.1"/>
    <property type="molecule type" value="Genomic_DNA"/>
</dbReference>
<dbReference type="AlphaFoldDB" id="A0A6M3KJA4"/>
<protein>
    <submittedName>
        <fullName evidence="3">Uncharacterized protein</fullName>
    </submittedName>
</protein>
<accession>A0A6M3KJA4</accession>
<feature type="region of interest" description="Disordered" evidence="1">
    <location>
        <begin position="82"/>
        <end position="105"/>
    </location>
</feature>
<gene>
    <name evidence="3" type="ORF">MM415A00444_0021</name>
    <name evidence="2" type="ORF">MM415B00464_0035</name>
</gene>
<sequence>MVIGMNILKPFVKSAGKVIRDANARKFIVKEIAKSPENYATLSKGLGSLSRSERKLLIDEIHRLKSVVDPIEGFVPVSTPSAKTSVPPIQATAQSTIKPPIKPPVPIGRKLPDFPESVVEIPDKPSPLDLLPVKEKPGKITEIDTRLIRNVTKGRGFIGVQKKKVKQIQDLKQRKEFVSKAEAHNSERALDVREKWNDPFLGMSSVERFANYLIESGAMPAKRAVQDFPIRVKSGIKTRMKVVPTTIEEIFGSTHGVVGKLKDVGEFALRWGSPHYLGQRIFGTIDNPVSDATMCFVGQIRNTANAKLWSGKLFGTQRLGADKLKNSSKDISREASAVLERVNKPYRATIRLAGVYQNLLAKAGKKPTKKQIHVLTTLAKKINEQQAKWLPEWEQLMNDLTTKYADARVYFGAMYESALAKPHTGTGRDRLWFMRNKLSDEEREMARGMRKYFDERGSTAERIGLDVLGSGDLGEQYAPYLWKSLLEPKLKSATRVKFERGFPHMREYLNFMERAEQTKTWVPSARAAMDYYVPTIERKLAMQPFHTKWHPFIDKLEKKVKSHTATPGETKFLNWWHSWYTDTLNRDSYNWASKAIDTFTTFEYMRLVGFNPGVAFKHLLKMTGTPIEMGFASWAQSVPSVGRMVAQYAKQRAGKRLGIKSWEDGFYAHLLIGEHFLQNRAIFQSMLEMPGMPGLIYNAKALFSFPTSPVELLDRGITIMSALHTGARRGASMYATEKQIISSILDINFLGGFDQPRFMRHPVGRFLSMFQFTPTKIMERHVKSVTGAIGDVKHVLVDQALDGINAGKIRTDMFGTHEGTKVLRGLMLIGGMSLVADKVFDTNIEQYMVHMPFFQRTPTGVYAPTRPPLLQGILDTATKGTPWLDSLYDHMTYMGIADKFRNIWGEGAIPPVYQDNPWRYILALPPESVRVSNEERRLIQYQMKRWRRKAMSNETLIQSWASDLFGDEYKPPQARRDPLEGKKYLWGE</sequence>
<evidence type="ECO:0000313" key="3">
    <source>
        <dbReference type="EMBL" id="QJA82106.1"/>
    </source>
</evidence>
<evidence type="ECO:0000313" key="2">
    <source>
        <dbReference type="EMBL" id="QJA64836.1"/>
    </source>
</evidence>
<proteinExistence type="predicted"/>
<evidence type="ECO:0000256" key="1">
    <source>
        <dbReference type="SAM" id="MobiDB-lite"/>
    </source>
</evidence>